<evidence type="ECO:0000256" key="1">
    <source>
        <dbReference type="SAM" id="Coils"/>
    </source>
</evidence>
<dbReference type="Proteomes" id="UP000694892">
    <property type="component" value="Chromosome 3S"/>
</dbReference>
<name>A0A974HR24_XENLA</name>
<feature type="coiled-coil region" evidence="1">
    <location>
        <begin position="164"/>
        <end position="195"/>
    </location>
</feature>
<evidence type="ECO:0000313" key="2">
    <source>
        <dbReference type="EMBL" id="OCT87407.1"/>
    </source>
</evidence>
<proteinExistence type="predicted"/>
<evidence type="ECO:0000313" key="3">
    <source>
        <dbReference type="Proteomes" id="UP000694892"/>
    </source>
</evidence>
<protein>
    <submittedName>
        <fullName evidence="2">Uncharacterized protein</fullName>
    </submittedName>
</protein>
<reference evidence="3" key="1">
    <citation type="journal article" date="2016" name="Nature">
        <title>Genome evolution in the allotetraploid frog Xenopus laevis.</title>
        <authorList>
            <person name="Session A.M."/>
            <person name="Uno Y."/>
            <person name="Kwon T."/>
            <person name="Chapman J.A."/>
            <person name="Toyoda A."/>
            <person name="Takahashi S."/>
            <person name="Fukui A."/>
            <person name="Hikosaka A."/>
            <person name="Suzuki A."/>
            <person name="Kondo M."/>
            <person name="van Heeringen S.J."/>
            <person name="Quigley I."/>
            <person name="Heinz S."/>
            <person name="Ogino H."/>
            <person name="Ochi H."/>
            <person name="Hellsten U."/>
            <person name="Lyons J.B."/>
            <person name="Simakov O."/>
            <person name="Putnam N."/>
            <person name="Stites J."/>
            <person name="Kuroki Y."/>
            <person name="Tanaka T."/>
            <person name="Michiue T."/>
            <person name="Watanabe M."/>
            <person name="Bogdanovic O."/>
            <person name="Lister R."/>
            <person name="Georgiou G."/>
            <person name="Paranjpe S.S."/>
            <person name="van Kruijsbergen I."/>
            <person name="Shu S."/>
            <person name="Carlson J."/>
            <person name="Kinoshita T."/>
            <person name="Ohta Y."/>
            <person name="Mawaribuchi S."/>
            <person name="Jenkins J."/>
            <person name="Grimwood J."/>
            <person name="Schmutz J."/>
            <person name="Mitros T."/>
            <person name="Mozaffari S.V."/>
            <person name="Suzuki Y."/>
            <person name="Haramoto Y."/>
            <person name="Yamamoto T.S."/>
            <person name="Takagi C."/>
            <person name="Heald R."/>
            <person name="Miller K."/>
            <person name="Haudenschild C."/>
            <person name="Kitzman J."/>
            <person name="Nakayama T."/>
            <person name="Izutsu Y."/>
            <person name="Robert J."/>
            <person name="Fortriede J."/>
            <person name="Burns K."/>
            <person name="Lotay V."/>
            <person name="Karimi K."/>
            <person name="Yasuoka Y."/>
            <person name="Dichmann D.S."/>
            <person name="Flajnik M.F."/>
            <person name="Houston D.W."/>
            <person name="Shendure J."/>
            <person name="DuPasquier L."/>
            <person name="Vize P.D."/>
            <person name="Zorn A.M."/>
            <person name="Ito M."/>
            <person name="Marcotte E.M."/>
            <person name="Wallingford J.B."/>
            <person name="Ito Y."/>
            <person name="Asashima M."/>
            <person name="Ueno N."/>
            <person name="Matsuda Y."/>
            <person name="Veenstra G.J."/>
            <person name="Fujiyama A."/>
            <person name="Harland R.M."/>
            <person name="Taira M."/>
            <person name="Rokhsar D.S."/>
        </authorList>
    </citation>
    <scope>NUCLEOTIDE SEQUENCE [LARGE SCALE GENOMIC DNA]</scope>
    <source>
        <strain evidence="3">J</strain>
    </source>
</reference>
<dbReference type="AlphaFoldDB" id="A0A974HR24"/>
<gene>
    <name evidence="2" type="ORF">XELAEV_18021102mg</name>
</gene>
<organism evidence="2 3">
    <name type="scientific">Xenopus laevis</name>
    <name type="common">African clawed frog</name>
    <dbReference type="NCBI Taxonomy" id="8355"/>
    <lineage>
        <taxon>Eukaryota</taxon>
        <taxon>Metazoa</taxon>
        <taxon>Chordata</taxon>
        <taxon>Craniata</taxon>
        <taxon>Vertebrata</taxon>
        <taxon>Euteleostomi</taxon>
        <taxon>Amphibia</taxon>
        <taxon>Batrachia</taxon>
        <taxon>Anura</taxon>
        <taxon>Pipoidea</taxon>
        <taxon>Pipidae</taxon>
        <taxon>Xenopodinae</taxon>
        <taxon>Xenopus</taxon>
        <taxon>Xenopus</taxon>
    </lineage>
</organism>
<keyword evidence="1" id="KW-0175">Coiled coil</keyword>
<accession>A0A974HR24</accession>
<dbReference type="EMBL" id="CM004471">
    <property type="protein sequence ID" value="OCT87407.1"/>
    <property type="molecule type" value="Genomic_DNA"/>
</dbReference>
<sequence>MRLLSVLLCSPPSQQALHSHLPLLVWVTAATSPSSWKEDTAARGLPSPCQRITEAVGGSTDFLNATDYKQKFRELEHSQRKFVAYDLHLRTLSEYIKLNHIPRGLRVLLCPTLFASDKFCQRWEVIINKCSLGLMLLPDIKKHTEIQDSEMQNFFPSDIVAEGTEKLMDHIQRFQNEVEEKMRREKAQKERKDDRRLFPADRYSEHRSYLRDTSDLWRASTPPSHMMGVWRLSASS</sequence>